<organism evidence="2 3">
    <name type="scientific">Macrosiphum euphorbiae</name>
    <name type="common">potato aphid</name>
    <dbReference type="NCBI Taxonomy" id="13131"/>
    <lineage>
        <taxon>Eukaryota</taxon>
        <taxon>Metazoa</taxon>
        <taxon>Ecdysozoa</taxon>
        <taxon>Arthropoda</taxon>
        <taxon>Hexapoda</taxon>
        <taxon>Insecta</taxon>
        <taxon>Pterygota</taxon>
        <taxon>Neoptera</taxon>
        <taxon>Paraneoptera</taxon>
        <taxon>Hemiptera</taxon>
        <taxon>Sternorrhyncha</taxon>
        <taxon>Aphidomorpha</taxon>
        <taxon>Aphidoidea</taxon>
        <taxon>Aphididae</taxon>
        <taxon>Macrosiphini</taxon>
        <taxon>Macrosiphum</taxon>
    </lineage>
</organism>
<reference evidence="2 3" key="1">
    <citation type="submission" date="2023-01" db="EMBL/GenBank/DDBJ databases">
        <authorList>
            <person name="Whitehead M."/>
        </authorList>
    </citation>
    <scope>NUCLEOTIDE SEQUENCE [LARGE SCALE GENOMIC DNA]</scope>
</reference>
<protein>
    <submittedName>
        <fullName evidence="2">Uncharacterized protein</fullName>
    </submittedName>
</protein>
<keyword evidence="3" id="KW-1185">Reference proteome</keyword>
<keyword evidence="1" id="KW-0732">Signal</keyword>
<dbReference type="EMBL" id="CARXXK010000002">
    <property type="protein sequence ID" value="CAI6358470.1"/>
    <property type="molecule type" value="Genomic_DNA"/>
</dbReference>
<evidence type="ECO:0000313" key="3">
    <source>
        <dbReference type="Proteomes" id="UP001160148"/>
    </source>
</evidence>
<proteinExistence type="predicted"/>
<gene>
    <name evidence="2" type="ORF">MEUPH1_LOCUS13980</name>
</gene>
<feature type="chain" id="PRO_5043572521" evidence="1">
    <location>
        <begin position="17"/>
        <end position="104"/>
    </location>
</feature>
<feature type="signal peptide" evidence="1">
    <location>
        <begin position="1"/>
        <end position="16"/>
    </location>
</feature>
<accession>A0AAV0WQX9</accession>
<sequence length="104" mass="11608">MLWLIILAQLFRKLIYQRYLEKHMLNMQNAIGGFKSCGIEPFNSQIFQYQDFAASATIDGPLVIENNINNDSSLTPNTIDYATICQPGPSTTDGLEVILPPTIS</sequence>
<comment type="caution">
    <text evidence="2">The sequence shown here is derived from an EMBL/GenBank/DDBJ whole genome shotgun (WGS) entry which is preliminary data.</text>
</comment>
<dbReference type="AlphaFoldDB" id="A0AAV0WQX9"/>
<evidence type="ECO:0000256" key="1">
    <source>
        <dbReference type="SAM" id="SignalP"/>
    </source>
</evidence>
<name>A0AAV0WQX9_9HEMI</name>
<dbReference type="Proteomes" id="UP001160148">
    <property type="component" value="Unassembled WGS sequence"/>
</dbReference>
<evidence type="ECO:0000313" key="2">
    <source>
        <dbReference type="EMBL" id="CAI6358470.1"/>
    </source>
</evidence>